<dbReference type="RefSeq" id="XP_019085772.1">
    <property type="nucleotide sequence ID" value="XM_019230227.1"/>
</dbReference>
<gene>
    <name evidence="4" type="primary">LOC104710667</name>
</gene>
<name>A0ABM1QG84_CAMSA</name>
<dbReference type="PANTHER" id="PTHR46162">
    <property type="entry name" value="TRAF-LIKE FAMILY PROTEIN"/>
    <property type="match status" value="1"/>
</dbReference>
<evidence type="ECO:0000256" key="1">
    <source>
        <dbReference type="SAM" id="Phobius"/>
    </source>
</evidence>
<dbReference type="Gene3D" id="2.60.210.10">
    <property type="entry name" value="Apoptosis, Tumor Necrosis Factor Receptor Associated Protein 2, Chain A"/>
    <property type="match status" value="2"/>
</dbReference>
<evidence type="ECO:0000313" key="4">
    <source>
        <dbReference type="RefSeq" id="XP_019085772.1"/>
    </source>
</evidence>
<sequence>MFEKGLIKKEENMFQEEKRKTNYGAMCLVCFFCCFFAFQFMKLVITQPSIATSSISVIDSPISADKLSDRRELWRVSQPSTYCLKIESFTKLATSPNVEKYKTRPFQSGGYNWTFIVYHKGNVKDGAPADWVSMYVQIDNSALFNSPKEVYAEVKFFIYNRKEDKYFTVSRALKMYPRGDGEGQGNSLSVYVIAPDFKPYERVYLKAKVRIINQKYSKDMETNVESWSDQASSWGFQRFVSFADLQDTSKGLLVNDTLKLEVEFEDLSNTKYFPS</sequence>
<reference evidence="4" key="2">
    <citation type="submission" date="2025-08" db="UniProtKB">
        <authorList>
            <consortium name="RefSeq"/>
        </authorList>
    </citation>
    <scope>IDENTIFICATION</scope>
    <source>
        <tissue evidence="4">Leaf</tissue>
    </source>
</reference>
<dbReference type="InterPro" id="IPR008974">
    <property type="entry name" value="TRAF-like"/>
</dbReference>
<evidence type="ECO:0000313" key="3">
    <source>
        <dbReference type="Proteomes" id="UP000694864"/>
    </source>
</evidence>
<dbReference type="Pfam" id="PF22486">
    <property type="entry name" value="MATH_2"/>
    <property type="match status" value="2"/>
</dbReference>
<keyword evidence="3" id="KW-1185">Reference proteome</keyword>
<accession>A0ABM1QG84</accession>
<evidence type="ECO:0000259" key="2">
    <source>
        <dbReference type="PROSITE" id="PS50144"/>
    </source>
</evidence>
<dbReference type="PANTHER" id="PTHR46162:SF58">
    <property type="entry name" value="TRAF-LIKE FAMILY PROTEIN"/>
    <property type="match status" value="1"/>
</dbReference>
<dbReference type="Proteomes" id="UP000694864">
    <property type="component" value="Chromosome 9"/>
</dbReference>
<proteinExistence type="predicted"/>
<keyword evidence="1" id="KW-0812">Transmembrane</keyword>
<keyword evidence="1" id="KW-1133">Transmembrane helix</keyword>
<dbReference type="InterPro" id="IPR002083">
    <property type="entry name" value="MATH/TRAF_dom"/>
</dbReference>
<protein>
    <submittedName>
        <fullName evidence="4">Uncharacterized protein LOC104710667 isoform X1</fullName>
    </submittedName>
</protein>
<feature type="domain" description="MATH" evidence="2">
    <location>
        <begin position="79"/>
        <end position="264"/>
    </location>
</feature>
<dbReference type="GeneID" id="104710667"/>
<reference evidence="3" key="1">
    <citation type="journal article" date="2014" name="Nat. Commun.">
        <title>The emerging biofuel crop Camelina sativa retains a highly undifferentiated hexaploid genome structure.</title>
        <authorList>
            <person name="Kagale S."/>
            <person name="Koh C."/>
            <person name="Nixon J."/>
            <person name="Bollina V."/>
            <person name="Clarke W.E."/>
            <person name="Tuteja R."/>
            <person name="Spillane C."/>
            <person name="Robinson S.J."/>
            <person name="Links M.G."/>
            <person name="Clarke C."/>
            <person name="Higgins E.E."/>
            <person name="Huebert T."/>
            <person name="Sharpe A.G."/>
            <person name="Parkin I.A."/>
        </authorList>
    </citation>
    <scope>NUCLEOTIDE SEQUENCE [LARGE SCALE GENOMIC DNA]</scope>
    <source>
        <strain evidence="3">cv. DH55</strain>
    </source>
</reference>
<feature type="transmembrane region" description="Helical" evidence="1">
    <location>
        <begin position="21"/>
        <end position="41"/>
    </location>
</feature>
<dbReference type="PROSITE" id="PS50144">
    <property type="entry name" value="MATH"/>
    <property type="match status" value="1"/>
</dbReference>
<organism evidence="3 4">
    <name type="scientific">Camelina sativa</name>
    <name type="common">False flax</name>
    <name type="synonym">Myagrum sativum</name>
    <dbReference type="NCBI Taxonomy" id="90675"/>
    <lineage>
        <taxon>Eukaryota</taxon>
        <taxon>Viridiplantae</taxon>
        <taxon>Streptophyta</taxon>
        <taxon>Embryophyta</taxon>
        <taxon>Tracheophyta</taxon>
        <taxon>Spermatophyta</taxon>
        <taxon>Magnoliopsida</taxon>
        <taxon>eudicotyledons</taxon>
        <taxon>Gunneridae</taxon>
        <taxon>Pentapetalae</taxon>
        <taxon>rosids</taxon>
        <taxon>malvids</taxon>
        <taxon>Brassicales</taxon>
        <taxon>Brassicaceae</taxon>
        <taxon>Camelineae</taxon>
        <taxon>Camelina</taxon>
    </lineage>
</organism>
<dbReference type="SUPFAM" id="SSF49599">
    <property type="entry name" value="TRAF domain-like"/>
    <property type="match status" value="2"/>
</dbReference>
<keyword evidence="1" id="KW-0472">Membrane</keyword>
<dbReference type="CDD" id="cd00121">
    <property type="entry name" value="MATH"/>
    <property type="match status" value="1"/>
</dbReference>